<dbReference type="Proteomes" id="UP000001072">
    <property type="component" value="Unassembled WGS sequence"/>
</dbReference>
<accession>F4REN1</accession>
<dbReference type="AlphaFoldDB" id="F4REN1"/>
<dbReference type="VEuPathDB" id="FungiDB:MELLADRAFT_123860"/>
<proteinExistence type="predicted"/>
<dbReference type="HOGENOM" id="CLU_1740947_0_0_1"/>
<feature type="chain" id="PRO_5003315113" evidence="1">
    <location>
        <begin position="24"/>
        <end position="147"/>
    </location>
</feature>
<dbReference type="InParanoid" id="F4REN1"/>
<reference evidence="3" key="1">
    <citation type="journal article" date="2011" name="Proc. Natl. Acad. Sci. U.S.A.">
        <title>Obligate biotrophy features unraveled by the genomic analysis of rust fungi.</title>
        <authorList>
            <person name="Duplessis S."/>
            <person name="Cuomo C.A."/>
            <person name="Lin Y.-C."/>
            <person name="Aerts A."/>
            <person name="Tisserant E."/>
            <person name="Veneault-Fourrey C."/>
            <person name="Joly D.L."/>
            <person name="Hacquard S."/>
            <person name="Amselem J."/>
            <person name="Cantarel B.L."/>
            <person name="Chiu R."/>
            <person name="Coutinho P.M."/>
            <person name="Feau N."/>
            <person name="Field M."/>
            <person name="Frey P."/>
            <person name="Gelhaye E."/>
            <person name="Goldberg J."/>
            <person name="Grabherr M.G."/>
            <person name="Kodira C.D."/>
            <person name="Kohler A."/>
            <person name="Kuees U."/>
            <person name="Lindquist E.A."/>
            <person name="Lucas S.M."/>
            <person name="Mago R."/>
            <person name="Mauceli E."/>
            <person name="Morin E."/>
            <person name="Murat C."/>
            <person name="Pangilinan J.L."/>
            <person name="Park R."/>
            <person name="Pearson M."/>
            <person name="Quesneville H."/>
            <person name="Rouhier N."/>
            <person name="Sakthikumar S."/>
            <person name="Salamov A.A."/>
            <person name="Schmutz J."/>
            <person name="Selles B."/>
            <person name="Shapiro H."/>
            <person name="Tanguay P."/>
            <person name="Tuskan G.A."/>
            <person name="Henrissat B."/>
            <person name="Van de Peer Y."/>
            <person name="Rouze P."/>
            <person name="Ellis J.G."/>
            <person name="Dodds P.N."/>
            <person name="Schein J.E."/>
            <person name="Zhong S."/>
            <person name="Hamelin R.C."/>
            <person name="Grigoriev I.V."/>
            <person name="Szabo L.J."/>
            <person name="Martin F."/>
        </authorList>
    </citation>
    <scope>NUCLEOTIDE SEQUENCE [LARGE SCALE GENOMIC DNA]</scope>
    <source>
        <strain evidence="3">98AG31 / pathotype 3-4-7</strain>
    </source>
</reference>
<gene>
    <name evidence="2" type="ORF">MELLADRAFT_123860</name>
</gene>
<dbReference type="EMBL" id="GL883098">
    <property type="protein sequence ID" value="EGG09250.1"/>
    <property type="molecule type" value="Genomic_DNA"/>
</dbReference>
<sequence>MSWKPANPLLFLVLVFLLAGDFGLHIFADANYIECNDSWEPAGVLNNNKMHKCGLKDSKGVTSAYWCESCNRSDNKKPNAVDCVGPQKLSTRGAFTCDAGMHYSSIGHPDRPILCIHFYPAGHPEVYTCASRQVNQRCTSEYCKLVT</sequence>
<keyword evidence="1" id="KW-0732">Signal</keyword>
<dbReference type="RefSeq" id="XP_007407610.1">
    <property type="nucleotide sequence ID" value="XM_007407548.1"/>
</dbReference>
<name>F4REN1_MELLP</name>
<dbReference type="GeneID" id="18926504"/>
<evidence type="ECO:0000313" key="3">
    <source>
        <dbReference type="Proteomes" id="UP000001072"/>
    </source>
</evidence>
<evidence type="ECO:0000313" key="2">
    <source>
        <dbReference type="EMBL" id="EGG09250.1"/>
    </source>
</evidence>
<evidence type="ECO:0000256" key="1">
    <source>
        <dbReference type="SAM" id="SignalP"/>
    </source>
</evidence>
<keyword evidence="3" id="KW-1185">Reference proteome</keyword>
<feature type="signal peptide" evidence="1">
    <location>
        <begin position="1"/>
        <end position="23"/>
    </location>
</feature>
<dbReference type="KEGG" id="mlr:MELLADRAFT_123860"/>
<organism evidence="3">
    <name type="scientific">Melampsora larici-populina (strain 98AG31 / pathotype 3-4-7)</name>
    <name type="common">Poplar leaf rust fungus</name>
    <dbReference type="NCBI Taxonomy" id="747676"/>
    <lineage>
        <taxon>Eukaryota</taxon>
        <taxon>Fungi</taxon>
        <taxon>Dikarya</taxon>
        <taxon>Basidiomycota</taxon>
        <taxon>Pucciniomycotina</taxon>
        <taxon>Pucciniomycetes</taxon>
        <taxon>Pucciniales</taxon>
        <taxon>Melampsoraceae</taxon>
        <taxon>Melampsora</taxon>
    </lineage>
</organism>
<protein>
    <submittedName>
        <fullName evidence="2">Secreted protein</fullName>
    </submittedName>
</protein>